<evidence type="ECO:0000256" key="10">
    <source>
        <dbReference type="ARBA" id="ARBA00023242"/>
    </source>
</evidence>
<evidence type="ECO:0000256" key="5">
    <source>
        <dbReference type="ARBA" id="ARBA00022833"/>
    </source>
</evidence>
<dbReference type="Gene3D" id="3.30.50.10">
    <property type="entry name" value="Erythroid Transcription Factor GATA-1, subunit A"/>
    <property type="match status" value="1"/>
</dbReference>
<evidence type="ECO:0000256" key="9">
    <source>
        <dbReference type="ARBA" id="ARBA00023170"/>
    </source>
</evidence>
<feature type="domain" description="NR LBD" evidence="12">
    <location>
        <begin position="121"/>
        <end position="380"/>
    </location>
</feature>
<evidence type="ECO:0000256" key="7">
    <source>
        <dbReference type="ARBA" id="ARBA00023125"/>
    </source>
</evidence>
<dbReference type="CDD" id="cd06960">
    <property type="entry name" value="NR_DBD_HNF4A"/>
    <property type="match status" value="1"/>
</dbReference>
<keyword evidence="6" id="KW-0805">Transcription regulation</keyword>
<evidence type="ECO:0000259" key="12">
    <source>
        <dbReference type="PROSITE" id="PS51843"/>
    </source>
</evidence>
<gene>
    <name evidence="13" type="ORF">GCK72_021901</name>
</gene>
<evidence type="ECO:0000313" key="13">
    <source>
        <dbReference type="EMBL" id="KAF1755332.1"/>
    </source>
</evidence>
<name>A0A6A5GLG9_CAERE</name>
<dbReference type="GO" id="GO:0003700">
    <property type="term" value="F:DNA-binding transcription factor activity"/>
    <property type="evidence" value="ECO:0007669"/>
    <property type="project" value="InterPro"/>
</dbReference>
<dbReference type="PROSITE" id="PS51030">
    <property type="entry name" value="NUCLEAR_REC_DBD_2"/>
    <property type="match status" value="1"/>
</dbReference>
<keyword evidence="3" id="KW-0479">Metal-binding</keyword>
<organism evidence="13 14">
    <name type="scientific">Caenorhabditis remanei</name>
    <name type="common">Caenorhabditis vulgaris</name>
    <dbReference type="NCBI Taxonomy" id="31234"/>
    <lineage>
        <taxon>Eukaryota</taxon>
        <taxon>Metazoa</taxon>
        <taxon>Ecdysozoa</taxon>
        <taxon>Nematoda</taxon>
        <taxon>Chromadorea</taxon>
        <taxon>Rhabditida</taxon>
        <taxon>Rhabditina</taxon>
        <taxon>Rhabditomorpha</taxon>
        <taxon>Rhabditoidea</taxon>
        <taxon>Rhabditidae</taxon>
        <taxon>Peloderinae</taxon>
        <taxon>Caenorhabditis</taxon>
    </lineage>
</organism>
<evidence type="ECO:0000256" key="4">
    <source>
        <dbReference type="ARBA" id="ARBA00022771"/>
    </source>
</evidence>
<evidence type="ECO:0000256" key="1">
    <source>
        <dbReference type="ARBA" id="ARBA00004123"/>
    </source>
</evidence>
<protein>
    <submittedName>
        <fullName evidence="13">Uncharacterized protein</fullName>
    </submittedName>
</protein>
<dbReference type="Pfam" id="PF00105">
    <property type="entry name" value="zf-C4"/>
    <property type="match status" value="1"/>
</dbReference>
<accession>A0A6A5GLG9</accession>
<evidence type="ECO:0000256" key="6">
    <source>
        <dbReference type="ARBA" id="ARBA00023015"/>
    </source>
</evidence>
<comment type="subcellular location">
    <subcellularLocation>
        <location evidence="1">Nucleus</location>
    </subcellularLocation>
</comment>
<evidence type="ECO:0000259" key="11">
    <source>
        <dbReference type="PROSITE" id="PS51030"/>
    </source>
</evidence>
<dbReference type="SUPFAM" id="SSF57716">
    <property type="entry name" value="Glucocorticoid receptor-like (DNA-binding domain)"/>
    <property type="match status" value="1"/>
</dbReference>
<dbReference type="SUPFAM" id="SSF48508">
    <property type="entry name" value="Nuclear receptor ligand-binding domain"/>
    <property type="match status" value="1"/>
</dbReference>
<dbReference type="InterPro" id="IPR001628">
    <property type="entry name" value="Znf_hrmn_rcpt"/>
</dbReference>
<evidence type="ECO:0000256" key="8">
    <source>
        <dbReference type="ARBA" id="ARBA00023163"/>
    </source>
</evidence>
<evidence type="ECO:0000313" key="14">
    <source>
        <dbReference type="Proteomes" id="UP000483820"/>
    </source>
</evidence>
<dbReference type="InterPro" id="IPR049636">
    <property type="entry name" value="HNF4-like_DBD"/>
</dbReference>
<dbReference type="GO" id="GO:0000978">
    <property type="term" value="F:RNA polymerase II cis-regulatory region sequence-specific DNA binding"/>
    <property type="evidence" value="ECO:0007669"/>
    <property type="project" value="InterPro"/>
</dbReference>
<dbReference type="Pfam" id="PF00104">
    <property type="entry name" value="Hormone_recep"/>
    <property type="match status" value="1"/>
</dbReference>
<dbReference type="SMART" id="SM00399">
    <property type="entry name" value="ZnF_C4"/>
    <property type="match status" value="1"/>
</dbReference>
<keyword evidence="7" id="KW-0238">DNA-binding</keyword>
<dbReference type="PROSITE" id="PS51843">
    <property type="entry name" value="NR_LBD"/>
    <property type="match status" value="1"/>
</dbReference>
<dbReference type="InterPro" id="IPR013088">
    <property type="entry name" value="Znf_NHR/GATA"/>
</dbReference>
<dbReference type="InterPro" id="IPR035500">
    <property type="entry name" value="NHR-like_dom_sf"/>
</dbReference>
<keyword evidence="4" id="KW-0863">Zinc-finger</keyword>
<dbReference type="KEGG" id="crq:GCK72_021901"/>
<evidence type="ECO:0000256" key="3">
    <source>
        <dbReference type="ARBA" id="ARBA00022723"/>
    </source>
</evidence>
<dbReference type="Gene3D" id="1.10.565.10">
    <property type="entry name" value="Retinoid X Receptor"/>
    <property type="match status" value="1"/>
</dbReference>
<proteinExistence type="inferred from homology"/>
<dbReference type="PANTHER" id="PTHR46587:SF5">
    <property type="entry name" value="NUCLEAR HORMONE RECEPTOR FAMILY"/>
    <property type="match status" value="1"/>
</dbReference>
<dbReference type="CTD" id="9816225"/>
<dbReference type="GeneID" id="9816225"/>
<keyword evidence="5" id="KW-0862">Zinc</keyword>
<dbReference type="EMBL" id="WUAV01000005">
    <property type="protein sequence ID" value="KAF1755332.1"/>
    <property type="molecule type" value="Genomic_DNA"/>
</dbReference>
<dbReference type="PANTHER" id="PTHR46587">
    <property type="entry name" value="NUCLEAR HORMONE RECEPTOR FAMILY"/>
    <property type="match status" value="1"/>
</dbReference>
<evidence type="ECO:0000256" key="2">
    <source>
        <dbReference type="ARBA" id="ARBA00005993"/>
    </source>
</evidence>
<dbReference type="PRINTS" id="PR00047">
    <property type="entry name" value="STROIDFINGER"/>
</dbReference>
<dbReference type="SMART" id="SM00430">
    <property type="entry name" value="HOLI"/>
    <property type="match status" value="1"/>
</dbReference>
<dbReference type="Proteomes" id="UP000483820">
    <property type="component" value="Chromosome V"/>
</dbReference>
<dbReference type="GO" id="GO:0005634">
    <property type="term" value="C:nucleus"/>
    <property type="evidence" value="ECO:0007669"/>
    <property type="project" value="UniProtKB-SubCell"/>
</dbReference>
<reference evidence="13 14" key="1">
    <citation type="submission" date="2019-12" db="EMBL/GenBank/DDBJ databases">
        <title>Chromosome-level assembly of the Caenorhabditis remanei genome.</title>
        <authorList>
            <person name="Teterina A.A."/>
            <person name="Willis J.H."/>
            <person name="Phillips P.C."/>
        </authorList>
    </citation>
    <scope>NUCLEOTIDE SEQUENCE [LARGE SCALE GENOMIC DNA]</scope>
    <source>
        <strain evidence="13 14">PX506</strain>
        <tissue evidence="13">Whole organism</tissue>
    </source>
</reference>
<dbReference type="GO" id="GO:0008270">
    <property type="term" value="F:zinc ion binding"/>
    <property type="evidence" value="ECO:0007669"/>
    <property type="project" value="UniProtKB-KW"/>
</dbReference>
<sequence length="380" mass="43844">MTVSTIPSSSFNPPSYSFYTTKKTCEICGDRAQNARYGEMACSGCNVFFRRTILEKKKYVCWRGKNCAISYAHRCVCRYCRFQKCVQVGLKAEAIQQRDSLGPRFVKIKSRTPEIIIIDETPECLLEKFVKLQWRQTSEHHQYFIDHKVDVPFHRDASHKINYRRRAQPHDISVMLQLSLRQATQWSNHLRPFECLPAKIKRDVLAEYFIAFMLLDQGAKTSREANRSTWLIQNGSFMHPDYCKGLSHASTTNTDQLKNHYNFVSELIQSISEPFKTLEIRDTELAALKILLLLRPSCSSRNIYSGQEGAVTGLYTQLMEELMEHSIVKFPDQGALRFGKIVLLLSSIRCGIKAVYNYMRGSDLFNDASFDEKVRNILLS</sequence>
<keyword evidence="8" id="KW-0804">Transcription</keyword>
<dbReference type="RefSeq" id="XP_003105270.2">
    <property type="nucleotide sequence ID" value="XM_003105222.2"/>
</dbReference>
<dbReference type="AlphaFoldDB" id="A0A6A5GLG9"/>
<dbReference type="InterPro" id="IPR000536">
    <property type="entry name" value="Nucl_hrmn_rcpt_lig-bd"/>
</dbReference>
<feature type="domain" description="Nuclear receptor" evidence="11">
    <location>
        <begin position="22"/>
        <end position="97"/>
    </location>
</feature>
<comment type="caution">
    <text evidence="13">The sequence shown here is derived from an EMBL/GenBank/DDBJ whole genome shotgun (WGS) entry which is preliminary data.</text>
</comment>
<keyword evidence="9" id="KW-0675">Receptor</keyword>
<comment type="similarity">
    <text evidence="2">Belongs to the nuclear hormone receptor family.</text>
</comment>
<keyword evidence="10" id="KW-0539">Nucleus</keyword>